<evidence type="ECO:0000313" key="2">
    <source>
        <dbReference type="Proteomes" id="UP000244004"/>
    </source>
</evidence>
<protein>
    <submittedName>
        <fullName evidence="1">Uncharacterized protein</fullName>
    </submittedName>
</protein>
<reference evidence="1 2" key="1">
    <citation type="submission" date="2018-01" db="EMBL/GenBank/DDBJ databases">
        <title>Geographic spread and resistance mechanisms of dominant carbapenem-resistant Enterobacter cloacae complex clones ST171 and ST78.</title>
        <authorList>
            <person name="Gomez-Simmonds A."/>
            <person name="Annavajhala M.K."/>
            <person name="Wang Z."/>
            <person name="Macesic N."/>
            <person name="Hu Y."/>
            <person name="Giddins M.J."/>
            <person name="O'Malley A."/>
            <person name="Toussaint N.C."/>
            <person name="Whittier S."/>
            <person name="Torres V.J."/>
            <person name="Uhlemann A.-C."/>
        </authorList>
    </citation>
    <scope>NUCLEOTIDE SEQUENCE [LARGE SCALE GENOMIC DNA]</scope>
    <source>
        <strain evidence="1 2">78</strain>
    </source>
</reference>
<comment type="caution">
    <text evidence="1">The sequence shown here is derived from an EMBL/GenBank/DDBJ whole genome shotgun (WGS) entry which is preliminary data.</text>
</comment>
<proteinExistence type="predicted"/>
<dbReference type="Proteomes" id="UP000244004">
    <property type="component" value="Unassembled WGS sequence"/>
</dbReference>
<sequence>MKKDSYAFLIPLIVGGLALIFGFVVWSIEIYRVTFLTALGEQYLAAVTLLLPLVAMVMFAAKRAFKDKTLVDVVKLYLGLIIFSLPVAIFVIFTAAWLLNGEYSAWSQPYRYESGSRNSCSGAEVYEPELKREIRICYPQGYYLIDGTLYVEKRSNSLGMVVLWAIARS</sequence>
<accession>A0A431SLN5</accession>
<organism evidence="1 2">
    <name type="scientific">Enterobacter hormaechei</name>
    <dbReference type="NCBI Taxonomy" id="158836"/>
    <lineage>
        <taxon>Bacteria</taxon>
        <taxon>Pseudomonadati</taxon>
        <taxon>Pseudomonadota</taxon>
        <taxon>Gammaproteobacteria</taxon>
        <taxon>Enterobacterales</taxon>
        <taxon>Enterobacteriaceae</taxon>
        <taxon>Enterobacter</taxon>
        <taxon>Enterobacter cloacae complex</taxon>
    </lineage>
</organism>
<dbReference type="EMBL" id="PNXT01000001">
    <property type="protein sequence ID" value="PTX87421.1"/>
    <property type="molecule type" value="Genomic_DNA"/>
</dbReference>
<gene>
    <name evidence="1" type="ORF">C1O12_03060</name>
</gene>
<evidence type="ECO:0000313" key="1">
    <source>
        <dbReference type="EMBL" id="PTX87421.1"/>
    </source>
</evidence>
<dbReference type="RefSeq" id="WP_022647188.1">
    <property type="nucleotide sequence ID" value="NZ_AP025764.1"/>
</dbReference>
<name>A0A431SLN5_9ENTR</name>
<dbReference type="GeneID" id="99704615"/>
<dbReference type="AlphaFoldDB" id="A0A431SLN5"/>